<dbReference type="Proteomes" id="UP000050761">
    <property type="component" value="Unassembled WGS sequence"/>
</dbReference>
<accession>A0A183F6F8</accession>
<proteinExistence type="predicted"/>
<accession>A0A3P7UAI5</accession>
<dbReference type="WBParaSite" id="HPBE_0000175001-mRNA-1">
    <property type="protein sequence ID" value="HPBE_0000175001-mRNA-1"/>
    <property type="gene ID" value="HPBE_0000175001"/>
</dbReference>
<dbReference type="OrthoDB" id="311633at2759"/>
<dbReference type="InterPro" id="IPR010541">
    <property type="entry name" value="Prp3_C"/>
</dbReference>
<evidence type="ECO:0000259" key="1">
    <source>
        <dbReference type="Pfam" id="PF06544"/>
    </source>
</evidence>
<name>A0A183F6F8_HELPZ</name>
<dbReference type="CDD" id="cd24163">
    <property type="entry name" value="RWDD2_C"/>
    <property type="match status" value="1"/>
</dbReference>
<dbReference type="InterPro" id="IPR016135">
    <property type="entry name" value="UBQ-conjugating_enzyme/RWD"/>
</dbReference>
<reference evidence="2 3" key="1">
    <citation type="submission" date="2018-11" db="EMBL/GenBank/DDBJ databases">
        <authorList>
            <consortium name="Pathogen Informatics"/>
        </authorList>
    </citation>
    <scope>NUCLEOTIDE SEQUENCE [LARGE SCALE GENOMIC DNA]</scope>
</reference>
<keyword evidence="3" id="KW-1185">Reference proteome</keyword>
<organism evidence="3 4">
    <name type="scientific">Heligmosomoides polygyrus</name>
    <name type="common">Parasitic roundworm</name>
    <dbReference type="NCBI Taxonomy" id="6339"/>
    <lineage>
        <taxon>Eukaryota</taxon>
        <taxon>Metazoa</taxon>
        <taxon>Ecdysozoa</taxon>
        <taxon>Nematoda</taxon>
        <taxon>Chromadorea</taxon>
        <taxon>Rhabditida</taxon>
        <taxon>Rhabditina</taxon>
        <taxon>Rhabditomorpha</taxon>
        <taxon>Strongyloidea</taxon>
        <taxon>Heligmosomidae</taxon>
        <taxon>Heligmosomoides</taxon>
    </lineage>
</organism>
<dbReference type="EMBL" id="UZAH01002133">
    <property type="protein sequence ID" value="VDO21104.1"/>
    <property type="molecule type" value="Genomic_DNA"/>
</dbReference>
<dbReference type="InterPro" id="IPR017359">
    <property type="entry name" value="Phi-like"/>
</dbReference>
<sequence>MPAGYPYKEYPTVFVRGNLQGFQNDRINRDLRSWICQQQLGAPLVSEIISWLSENKEKYREDVPGLLGRRGDPPLSNQSDQFARFFILSHHLCSPVKRGNIIQMAKELHLCGFSTPGKPAVIIVEGRLQSCEEFWKTVRSWQWKRISLRHSDALISNLKDVRSQFNGVDILIDAEVDGLDKVEFYDFVAVLIESEDKLKKFCSSAYRAAKVGGRVAVQPSRIAPSVVARKVRASGFVTDGGEAQEDAVISGTKPSFDGKSVPLRLPTASTFISDIDADIVDENELLEPEDFSKPGSESLKGGKFFCRICTTYSSDDYRPCRVPEYSSLLDPPHLKNVIPFLQGLH</sequence>
<evidence type="ECO:0000313" key="2">
    <source>
        <dbReference type="EMBL" id="VDO21104.1"/>
    </source>
</evidence>
<evidence type="ECO:0000313" key="3">
    <source>
        <dbReference type="Proteomes" id="UP000050761"/>
    </source>
</evidence>
<protein>
    <submittedName>
        <fullName evidence="4">DUF1115 domain-containing protein</fullName>
    </submittedName>
</protein>
<dbReference type="PANTHER" id="PTHR15955">
    <property type="entry name" value="RWD DOMAIN CONTAINING PROTEIN 2"/>
    <property type="match status" value="1"/>
</dbReference>
<dbReference type="PANTHER" id="PTHR15955:SF8">
    <property type="entry name" value="RWD DOMAIN-CONTAINING PROTEIN 2B-RELATED"/>
    <property type="match status" value="1"/>
</dbReference>
<gene>
    <name evidence="2" type="ORF">HPBE_LOCUS1751</name>
</gene>
<dbReference type="AlphaFoldDB" id="A0A183F6F8"/>
<evidence type="ECO:0000313" key="4">
    <source>
        <dbReference type="WBParaSite" id="HPBE_0000175001-mRNA-1"/>
    </source>
</evidence>
<feature type="domain" description="Small nuclear ribonucleoprotein Prp3 C-terminal" evidence="1">
    <location>
        <begin position="89"/>
        <end position="150"/>
    </location>
</feature>
<reference evidence="4" key="2">
    <citation type="submission" date="2019-09" db="UniProtKB">
        <authorList>
            <consortium name="WormBaseParasite"/>
        </authorList>
    </citation>
    <scope>IDENTIFICATION</scope>
</reference>
<dbReference type="Gene3D" id="3.10.110.10">
    <property type="entry name" value="Ubiquitin Conjugating Enzyme"/>
    <property type="match status" value="1"/>
</dbReference>
<dbReference type="Pfam" id="PF06544">
    <property type="entry name" value="Prp3_C"/>
    <property type="match status" value="1"/>
</dbReference>
<dbReference type="InterPro" id="IPR059181">
    <property type="entry name" value="RWDD2A-B_C"/>
</dbReference>